<evidence type="ECO:0000313" key="1">
    <source>
        <dbReference type="EMBL" id="MBA9077161.1"/>
    </source>
</evidence>
<dbReference type="AlphaFoldDB" id="A0A839GTQ1"/>
<dbReference type="Proteomes" id="UP000563094">
    <property type="component" value="Unassembled WGS sequence"/>
</dbReference>
<gene>
    <name evidence="1" type="ORF">FHS90_001872</name>
</gene>
<dbReference type="EMBL" id="JACJIQ010000006">
    <property type="protein sequence ID" value="MBA9077161.1"/>
    <property type="molecule type" value="Genomic_DNA"/>
</dbReference>
<sequence>MGIVGFCFRAVFQKVAQKRRHKPALAPDKTYKMQEMKSSKQVQLKLLGKTFNNGRVI</sequence>
<evidence type="ECO:0000313" key="2">
    <source>
        <dbReference type="Proteomes" id="UP000563094"/>
    </source>
</evidence>
<comment type="caution">
    <text evidence="1">The sequence shown here is derived from an EMBL/GenBank/DDBJ whole genome shotgun (WGS) entry which is preliminary data.</text>
</comment>
<organism evidence="1 2">
    <name type="scientific">Rufibacter quisquiliarum</name>
    <dbReference type="NCBI Taxonomy" id="1549639"/>
    <lineage>
        <taxon>Bacteria</taxon>
        <taxon>Pseudomonadati</taxon>
        <taxon>Bacteroidota</taxon>
        <taxon>Cytophagia</taxon>
        <taxon>Cytophagales</taxon>
        <taxon>Hymenobacteraceae</taxon>
        <taxon>Rufibacter</taxon>
    </lineage>
</organism>
<name>A0A839GTQ1_9BACT</name>
<proteinExistence type="predicted"/>
<reference evidence="1 2" key="1">
    <citation type="submission" date="2020-08" db="EMBL/GenBank/DDBJ databases">
        <title>Genomic Encyclopedia of Type Strains, Phase IV (KMG-IV): sequencing the most valuable type-strain genomes for metagenomic binning, comparative biology and taxonomic classification.</title>
        <authorList>
            <person name="Goeker M."/>
        </authorList>
    </citation>
    <scope>NUCLEOTIDE SEQUENCE [LARGE SCALE GENOMIC DNA]</scope>
    <source>
        <strain evidence="1 2">DSM 29854</strain>
    </source>
</reference>
<protein>
    <submittedName>
        <fullName evidence="1">Uncharacterized protein</fullName>
    </submittedName>
</protein>
<accession>A0A839GTQ1</accession>
<keyword evidence="2" id="KW-1185">Reference proteome</keyword>